<evidence type="ECO:0000256" key="1">
    <source>
        <dbReference type="HAMAP-Rule" id="MF_00652"/>
    </source>
</evidence>
<comment type="caution">
    <text evidence="2">The sequence shown here is derived from an EMBL/GenBank/DDBJ whole genome shotgun (WGS) entry which is preliminary data.</text>
</comment>
<dbReference type="NCBIfam" id="NF002543">
    <property type="entry name" value="PRK02101.1-4"/>
    <property type="match status" value="1"/>
</dbReference>
<dbReference type="Pfam" id="PF03883">
    <property type="entry name" value="H2O2_YaaD"/>
    <property type="match status" value="1"/>
</dbReference>
<protein>
    <recommendedName>
        <fullName evidence="1">UPF0246 protein GEMHA0001_0894</fullName>
    </recommendedName>
</protein>
<dbReference type="PANTHER" id="PTHR30283:SF4">
    <property type="entry name" value="PEROXIDE STRESS RESISTANCE PROTEIN YAAA"/>
    <property type="match status" value="1"/>
</dbReference>
<organism evidence="2 3">
    <name type="scientific">Gemella haemolysans ATCC 10379</name>
    <dbReference type="NCBI Taxonomy" id="546270"/>
    <lineage>
        <taxon>Bacteria</taxon>
        <taxon>Bacillati</taxon>
        <taxon>Bacillota</taxon>
        <taxon>Bacilli</taxon>
        <taxon>Bacillales</taxon>
        <taxon>Gemellaceae</taxon>
        <taxon>Gemella</taxon>
    </lineage>
</organism>
<sequence length="243" mass="28235">MMKILIPTAKELNKKAIPHKKISLSDKSTEIVSEIAKLSVEDLAKVYKIKDEKAVEEFSRWEKINNKTAKSFEALELFNGLMYRNIDRAGFDETDKKYIKENVFITTSLYGVIGAYDLIQEHRLDFLQNIKISSQSLKNFWREDYDKSIKGEKLVVSLLSSEFEEVFSKKQRDGFIRLSFMEEKEGVLKVHSTISKKARGKFLTELVKNKVSSVDEMKQIKFDGFEYNEENSDEKTLAFIAKR</sequence>
<evidence type="ECO:0000313" key="2">
    <source>
        <dbReference type="EMBL" id="EER68603.1"/>
    </source>
</evidence>
<keyword evidence="3" id="KW-1185">Reference proteome</keyword>
<name>C5NW83_9BACL</name>
<comment type="similarity">
    <text evidence="1">Belongs to the UPF0246 family.</text>
</comment>
<reference evidence="2" key="2">
    <citation type="submission" date="2009-06" db="EMBL/GenBank/DDBJ databases">
        <authorList>
            <person name="Sebastian Y."/>
            <person name="Madupu R."/>
            <person name="Durkin A.S."/>
            <person name="Torralba M."/>
            <person name="Methe B."/>
            <person name="Sutton G.G."/>
            <person name="Strausberg R.L."/>
            <person name="Nelson K.E."/>
        </authorList>
    </citation>
    <scope>NUCLEOTIDE SEQUENCE [LARGE SCALE GENOMIC DNA]</scope>
    <source>
        <strain evidence="2">ATCC 10379</strain>
    </source>
</reference>
<gene>
    <name evidence="2" type="ORF">GEMHA0001_0894</name>
</gene>
<dbReference type="GO" id="GO:0033194">
    <property type="term" value="P:response to hydroperoxide"/>
    <property type="evidence" value="ECO:0007669"/>
    <property type="project" value="TreeGrafter"/>
</dbReference>
<dbReference type="HAMAP" id="MF_00652">
    <property type="entry name" value="UPF0246"/>
    <property type="match status" value="1"/>
</dbReference>
<dbReference type="InterPro" id="IPR005583">
    <property type="entry name" value="YaaA"/>
</dbReference>
<dbReference type="EMBL" id="ACDZ02000008">
    <property type="protein sequence ID" value="EER68603.1"/>
    <property type="molecule type" value="Genomic_DNA"/>
</dbReference>
<dbReference type="PANTHER" id="PTHR30283">
    <property type="entry name" value="PEROXIDE STRESS RESPONSE PROTEIN YAAA"/>
    <property type="match status" value="1"/>
</dbReference>
<reference evidence="2" key="1">
    <citation type="submission" date="2009-01" db="EMBL/GenBank/DDBJ databases">
        <authorList>
            <person name="Fulton L."/>
            <person name="Clifton S."/>
            <person name="Chinwalla A.T."/>
            <person name="Mitreva M."/>
            <person name="Sodergren E."/>
            <person name="Weinstock G."/>
            <person name="Clifton S."/>
            <person name="Dooling D.J."/>
            <person name="Fulton B."/>
            <person name="Minx P."/>
            <person name="Pepin K.H."/>
            <person name="Johnson M."/>
            <person name="Bhonagiri V."/>
            <person name="Nash W.E."/>
            <person name="Mardis E.R."/>
            <person name="Wilson R.K."/>
        </authorList>
    </citation>
    <scope>NUCLEOTIDE SEQUENCE [LARGE SCALE GENOMIC DNA]</scope>
    <source>
        <strain evidence="2">ATCC 10379</strain>
    </source>
</reference>
<accession>C5NW83</accession>
<dbReference type="AlphaFoldDB" id="C5NW83"/>
<dbReference type="eggNOG" id="COG3022">
    <property type="taxonomic scope" value="Bacteria"/>
</dbReference>
<dbReference type="GO" id="GO:0005829">
    <property type="term" value="C:cytosol"/>
    <property type="evidence" value="ECO:0007669"/>
    <property type="project" value="TreeGrafter"/>
</dbReference>
<evidence type="ECO:0000313" key="3">
    <source>
        <dbReference type="Proteomes" id="UP000006004"/>
    </source>
</evidence>
<proteinExistence type="inferred from homology"/>
<dbReference type="Proteomes" id="UP000006004">
    <property type="component" value="Unassembled WGS sequence"/>
</dbReference>